<dbReference type="PROSITE" id="PS51257">
    <property type="entry name" value="PROKAR_LIPOPROTEIN"/>
    <property type="match status" value="1"/>
</dbReference>
<dbReference type="Proteomes" id="UP000279799">
    <property type="component" value="Chromosome"/>
</dbReference>
<keyword evidence="1" id="KW-0732">Signal</keyword>
<evidence type="ECO:0000256" key="1">
    <source>
        <dbReference type="SAM" id="SignalP"/>
    </source>
</evidence>
<evidence type="ECO:0008006" key="4">
    <source>
        <dbReference type="Google" id="ProtNLM"/>
    </source>
</evidence>
<accession>A0A448TVV0</accession>
<reference evidence="2 3" key="1">
    <citation type="submission" date="2018-12" db="EMBL/GenBank/DDBJ databases">
        <authorList>
            <consortium name="Pathogen Informatics"/>
        </authorList>
    </citation>
    <scope>NUCLEOTIDE SEQUENCE [LARGE SCALE GENOMIC DNA]</scope>
    <source>
        <strain evidence="2 3">NCTC12871</strain>
    </source>
</reference>
<sequence>MKFRTKLLPVMLLPILISGCSTMDGVMGQIKDKMNEAQAMSAAKPENLSQVCRDYSSNEVMARRKWDGRYVSTSGRITSIQDLFGGLNLGIEGHGYKFIAKDVTGIDVSQLRNGEKIHVKGIISMPIVGCYFVLNNAIISY</sequence>
<gene>
    <name evidence="2" type="ORF">NCTC12871_01573</name>
</gene>
<evidence type="ECO:0000313" key="2">
    <source>
        <dbReference type="EMBL" id="VEJ10065.1"/>
    </source>
</evidence>
<name>A0A448TVV0_9PAST</name>
<organism evidence="2 3">
    <name type="scientific">Actinobacillus delphinicola</name>
    <dbReference type="NCBI Taxonomy" id="51161"/>
    <lineage>
        <taxon>Bacteria</taxon>
        <taxon>Pseudomonadati</taxon>
        <taxon>Pseudomonadota</taxon>
        <taxon>Gammaproteobacteria</taxon>
        <taxon>Pasteurellales</taxon>
        <taxon>Pasteurellaceae</taxon>
        <taxon>Actinobacillus</taxon>
    </lineage>
</organism>
<evidence type="ECO:0000313" key="3">
    <source>
        <dbReference type="Proteomes" id="UP000279799"/>
    </source>
</evidence>
<feature type="signal peptide" evidence="1">
    <location>
        <begin position="1"/>
        <end position="23"/>
    </location>
</feature>
<feature type="chain" id="PRO_5019146218" description="Lipoprotein" evidence="1">
    <location>
        <begin position="24"/>
        <end position="141"/>
    </location>
</feature>
<dbReference type="AlphaFoldDB" id="A0A448TVV0"/>
<dbReference type="KEGG" id="adp:NCTC12871_01573"/>
<dbReference type="EMBL" id="LR134510">
    <property type="protein sequence ID" value="VEJ10065.1"/>
    <property type="molecule type" value="Genomic_DNA"/>
</dbReference>
<keyword evidence="3" id="KW-1185">Reference proteome</keyword>
<dbReference type="RefSeq" id="WP_126600493.1">
    <property type="nucleotide sequence ID" value="NZ_LR134510.1"/>
</dbReference>
<proteinExistence type="predicted"/>
<protein>
    <recommendedName>
        <fullName evidence="4">Lipoprotein</fullName>
    </recommendedName>
</protein>